<keyword evidence="1" id="KW-0472">Membrane</keyword>
<gene>
    <name evidence="2" type="ORF">DYH56_01730</name>
</gene>
<keyword evidence="1" id="KW-1133">Transmembrane helix</keyword>
<keyword evidence="3" id="KW-1185">Reference proteome</keyword>
<sequence>MRSLIRALWYGDIPLVITYWQFGVIANIFFNIIFAYIEHENIGFSTKVGFIFVFILNVFVFIYTVFICVAIWRSANKYEGLQRYAILAKISVLSGAVEVIGVVLEMFGNFR</sequence>
<reference evidence="2 3" key="1">
    <citation type="submission" date="2018-08" db="EMBL/GenBank/DDBJ databases">
        <title>Draft genome sequence of Psychrilyobacter sp. strain SD5 isolated from Black Sea water.</title>
        <authorList>
            <person name="Yadav S."/>
            <person name="Villanueva L."/>
            <person name="Damste J.S.S."/>
        </authorList>
    </citation>
    <scope>NUCLEOTIDE SEQUENCE [LARGE SCALE GENOMIC DNA]</scope>
    <source>
        <strain evidence="2 3">SD5</strain>
    </source>
</reference>
<organism evidence="2 3">
    <name type="scientific">Psychrilyobacter piezotolerans</name>
    <dbReference type="NCBI Taxonomy" id="2293438"/>
    <lineage>
        <taxon>Bacteria</taxon>
        <taxon>Fusobacteriati</taxon>
        <taxon>Fusobacteriota</taxon>
        <taxon>Fusobacteriia</taxon>
        <taxon>Fusobacteriales</taxon>
        <taxon>Fusobacteriaceae</taxon>
        <taxon>Psychrilyobacter</taxon>
    </lineage>
</organism>
<comment type="caution">
    <text evidence="2">The sequence shown here is derived from an EMBL/GenBank/DDBJ whole genome shotgun (WGS) entry which is preliminary data.</text>
</comment>
<evidence type="ECO:0000313" key="2">
    <source>
        <dbReference type="EMBL" id="REI42893.1"/>
    </source>
</evidence>
<dbReference type="EMBL" id="QUAJ01000002">
    <property type="protein sequence ID" value="REI42893.1"/>
    <property type="molecule type" value="Genomic_DNA"/>
</dbReference>
<evidence type="ECO:0000313" key="3">
    <source>
        <dbReference type="Proteomes" id="UP000263486"/>
    </source>
</evidence>
<protein>
    <submittedName>
        <fullName evidence="2">Uncharacterized protein</fullName>
    </submittedName>
</protein>
<keyword evidence="1" id="KW-0812">Transmembrane</keyword>
<feature type="transmembrane region" description="Helical" evidence="1">
    <location>
        <begin position="84"/>
        <end position="104"/>
    </location>
</feature>
<accession>A0ABX9KK77</accession>
<feature type="transmembrane region" description="Helical" evidence="1">
    <location>
        <begin position="49"/>
        <end position="72"/>
    </location>
</feature>
<name>A0ABX9KK77_9FUSO</name>
<proteinExistence type="predicted"/>
<dbReference type="Proteomes" id="UP000263486">
    <property type="component" value="Unassembled WGS sequence"/>
</dbReference>
<dbReference type="RefSeq" id="WP_114641125.1">
    <property type="nucleotide sequence ID" value="NZ_JAACIO010000002.1"/>
</dbReference>
<evidence type="ECO:0000256" key="1">
    <source>
        <dbReference type="SAM" id="Phobius"/>
    </source>
</evidence>
<feature type="transmembrane region" description="Helical" evidence="1">
    <location>
        <begin position="12"/>
        <end position="37"/>
    </location>
</feature>